<evidence type="ECO:0008006" key="3">
    <source>
        <dbReference type="Google" id="ProtNLM"/>
    </source>
</evidence>
<name>A0ABT5WXX6_9SPHN</name>
<comment type="caution">
    <text evidence="1">The sequence shown here is derived from an EMBL/GenBank/DDBJ whole genome shotgun (WGS) entry which is preliminary data.</text>
</comment>
<keyword evidence="2" id="KW-1185">Reference proteome</keyword>
<accession>A0ABT5WXX6</accession>
<gene>
    <name evidence="1" type="ORF">PYV00_23990</name>
</gene>
<dbReference type="Proteomes" id="UP001216253">
    <property type="component" value="Unassembled WGS sequence"/>
</dbReference>
<protein>
    <recommendedName>
        <fullName evidence="3">MarR family transcriptional regulator</fullName>
    </recommendedName>
</protein>
<proteinExistence type="predicted"/>
<organism evidence="1 2">
    <name type="scientific">Novosphingobium album</name>
    <name type="common">ex Liu et al. 2023</name>
    <dbReference type="NCBI Taxonomy" id="3031130"/>
    <lineage>
        <taxon>Bacteria</taxon>
        <taxon>Pseudomonadati</taxon>
        <taxon>Pseudomonadota</taxon>
        <taxon>Alphaproteobacteria</taxon>
        <taxon>Sphingomonadales</taxon>
        <taxon>Sphingomonadaceae</taxon>
        <taxon>Novosphingobium</taxon>
    </lineage>
</organism>
<evidence type="ECO:0000313" key="1">
    <source>
        <dbReference type="EMBL" id="MDE8654759.1"/>
    </source>
</evidence>
<evidence type="ECO:0000313" key="2">
    <source>
        <dbReference type="Proteomes" id="UP001216253"/>
    </source>
</evidence>
<sequence>MHKALLCAAARDMADLLNAMLDDVEAQTIALTRDEAVLIQGLIEGLANCLDLPPPG</sequence>
<reference evidence="1 2" key="1">
    <citation type="submission" date="2023-03" db="EMBL/GenBank/DDBJ databases">
        <title>NovoSphingobium album sp. nov. isolated from polycyclic aromatic hydrocarbons- and heavy-metal polluted soil.</title>
        <authorList>
            <person name="Liu Z."/>
            <person name="Wang K."/>
        </authorList>
    </citation>
    <scope>NUCLEOTIDE SEQUENCE [LARGE SCALE GENOMIC DNA]</scope>
    <source>
        <strain evidence="1 2">H3SJ31-1</strain>
    </source>
</reference>
<dbReference type="EMBL" id="JARESE010000118">
    <property type="protein sequence ID" value="MDE8654759.1"/>
    <property type="molecule type" value="Genomic_DNA"/>
</dbReference>